<name>A0A495RI37_9GAMM</name>
<feature type="binding site" evidence="10">
    <location>
        <position position="70"/>
    </location>
    <ligand>
        <name>substrate</name>
    </ligand>
</feature>
<evidence type="ECO:0000256" key="11">
    <source>
        <dbReference type="RuleBase" id="RU003781"/>
    </source>
</evidence>
<evidence type="ECO:0000256" key="3">
    <source>
        <dbReference type="ARBA" id="ARBA00022723"/>
    </source>
</evidence>
<feature type="binding site" evidence="10">
    <location>
        <begin position="154"/>
        <end position="157"/>
    </location>
    <ligand>
        <name>substrate</name>
    </ligand>
</feature>
<dbReference type="NCBIfam" id="TIGR00042">
    <property type="entry name" value="RdgB/HAM1 family non-canonical purine NTP pyrophosphatase"/>
    <property type="match status" value="1"/>
</dbReference>
<dbReference type="GO" id="GO:0009117">
    <property type="term" value="P:nucleotide metabolic process"/>
    <property type="evidence" value="ECO:0007669"/>
    <property type="project" value="UniProtKB-KW"/>
</dbReference>
<comment type="similarity">
    <text evidence="1 10 11">Belongs to the HAM1 NTPase family.</text>
</comment>
<dbReference type="GO" id="GO:0036220">
    <property type="term" value="F:ITP diphosphatase activity"/>
    <property type="evidence" value="ECO:0007669"/>
    <property type="project" value="UniProtKB-UniRule"/>
</dbReference>
<protein>
    <recommendedName>
        <fullName evidence="10">dITP/XTP pyrophosphatase</fullName>
        <ecNumber evidence="10">3.6.1.66</ecNumber>
    </recommendedName>
    <alternativeName>
        <fullName evidence="10">Non-canonical purine NTP pyrophosphatase</fullName>
    </alternativeName>
    <alternativeName>
        <fullName evidence="10">Non-standard purine NTP pyrophosphatase</fullName>
    </alternativeName>
    <alternativeName>
        <fullName evidence="10">Nucleoside-triphosphate diphosphatase</fullName>
    </alternativeName>
    <alternativeName>
        <fullName evidence="10">Nucleoside-triphosphate pyrophosphatase</fullName>
        <shortName evidence="10">NTPase</shortName>
    </alternativeName>
</protein>
<evidence type="ECO:0000256" key="8">
    <source>
        <dbReference type="ARBA" id="ARBA00051875"/>
    </source>
</evidence>
<keyword evidence="6 10" id="KW-0460">Magnesium</keyword>
<evidence type="ECO:0000313" key="12">
    <source>
        <dbReference type="EMBL" id="RKS87172.1"/>
    </source>
</evidence>
<evidence type="ECO:0000256" key="5">
    <source>
        <dbReference type="ARBA" id="ARBA00022801"/>
    </source>
</evidence>
<dbReference type="GO" id="GO:0046872">
    <property type="term" value="F:metal ion binding"/>
    <property type="evidence" value="ECO:0007669"/>
    <property type="project" value="UniProtKB-KW"/>
</dbReference>
<dbReference type="PANTHER" id="PTHR11067:SF9">
    <property type="entry name" value="INOSINE TRIPHOSPHATE PYROPHOSPHATASE"/>
    <property type="match status" value="1"/>
</dbReference>
<sequence>MKKIVLATNNQGKVKELQSLLADAGFNVVAQSEYHVPDADETGLTFVENAIIKARHTAELTGLPAIADDSGLAVDALDGAPGIYSARYAGDGATDDKNNQKLLTALQAVPTEKRTAYFYCALVFMRHANDPTPIICLGKWNGMILSQAHGEGGFGYDPLFYIPKLACTAAELSREHKSQISHRGIALKQLMEKLTTALN</sequence>
<comment type="caution">
    <text evidence="12">The sequence shown here is derived from an EMBL/GenBank/DDBJ whole genome shotgun (WGS) entry which is preliminary data.</text>
</comment>
<proteinExistence type="inferred from homology"/>
<dbReference type="OrthoDB" id="9807456at2"/>
<dbReference type="GO" id="GO:0009146">
    <property type="term" value="P:purine nucleoside triphosphate catabolic process"/>
    <property type="evidence" value="ECO:0007669"/>
    <property type="project" value="UniProtKB-UniRule"/>
</dbReference>
<feature type="binding site" evidence="10">
    <location>
        <begin position="8"/>
        <end position="13"/>
    </location>
    <ligand>
        <name>substrate</name>
    </ligand>
</feature>
<evidence type="ECO:0000313" key="13">
    <source>
        <dbReference type="Proteomes" id="UP000278542"/>
    </source>
</evidence>
<dbReference type="GO" id="GO:0000166">
    <property type="term" value="F:nucleotide binding"/>
    <property type="evidence" value="ECO:0007669"/>
    <property type="project" value="UniProtKB-KW"/>
</dbReference>
<keyword evidence="13" id="KW-1185">Reference proteome</keyword>
<evidence type="ECO:0000256" key="1">
    <source>
        <dbReference type="ARBA" id="ARBA00008023"/>
    </source>
</evidence>
<keyword evidence="5 10" id="KW-0378">Hydrolase</keyword>
<evidence type="ECO:0000256" key="2">
    <source>
        <dbReference type="ARBA" id="ARBA00011738"/>
    </source>
</evidence>
<evidence type="ECO:0000256" key="9">
    <source>
        <dbReference type="ARBA" id="ARBA00052017"/>
    </source>
</evidence>
<feature type="binding site" evidence="10">
    <location>
        <position position="40"/>
    </location>
    <ligand>
        <name>Mg(2+)</name>
        <dbReference type="ChEBI" id="CHEBI:18420"/>
    </ligand>
</feature>
<dbReference type="Pfam" id="PF01725">
    <property type="entry name" value="Ham1p_like"/>
    <property type="match status" value="1"/>
</dbReference>
<comment type="cofactor">
    <cofactor evidence="10">
        <name>Mg(2+)</name>
        <dbReference type="ChEBI" id="CHEBI:18420"/>
    </cofactor>
    <text evidence="10">Binds 1 Mg(2+) ion per subunit.</text>
</comment>
<keyword evidence="3 10" id="KW-0479">Metal-binding</keyword>
<feature type="binding site" evidence="10">
    <location>
        <begin position="182"/>
        <end position="183"/>
    </location>
    <ligand>
        <name>substrate</name>
    </ligand>
</feature>
<comment type="catalytic activity">
    <reaction evidence="9 10">
        <text>XTP + H2O = XMP + diphosphate + H(+)</text>
        <dbReference type="Rhea" id="RHEA:28610"/>
        <dbReference type="ChEBI" id="CHEBI:15377"/>
        <dbReference type="ChEBI" id="CHEBI:15378"/>
        <dbReference type="ChEBI" id="CHEBI:33019"/>
        <dbReference type="ChEBI" id="CHEBI:57464"/>
        <dbReference type="ChEBI" id="CHEBI:61314"/>
        <dbReference type="EC" id="3.6.1.66"/>
    </reaction>
</comment>
<dbReference type="GO" id="GO:0035870">
    <property type="term" value="F:dITP diphosphatase activity"/>
    <property type="evidence" value="ECO:0007669"/>
    <property type="project" value="UniProtKB-UniRule"/>
</dbReference>
<comment type="subunit">
    <text evidence="2 10">Homodimer.</text>
</comment>
<comment type="catalytic activity">
    <reaction evidence="10">
        <text>ITP + H2O = IMP + diphosphate + H(+)</text>
        <dbReference type="Rhea" id="RHEA:29399"/>
        <dbReference type="ChEBI" id="CHEBI:15377"/>
        <dbReference type="ChEBI" id="CHEBI:15378"/>
        <dbReference type="ChEBI" id="CHEBI:33019"/>
        <dbReference type="ChEBI" id="CHEBI:58053"/>
        <dbReference type="ChEBI" id="CHEBI:61402"/>
        <dbReference type="EC" id="3.6.1.66"/>
    </reaction>
</comment>
<evidence type="ECO:0000256" key="7">
    <source>
        <dbReference type="ARBA" id="ARBA00023080"/>
    </source>
</evidence>
<dbReference type="SUPFAM" id="SSF52972">
    <property type="entry name" value="ITPase-like"/>
    <property type="match status" value="1"/>
</dbReference>
<dbReference type="FunFam" id="3.90.950.10:FF:000001">
    <property type="entry name" value="dITP/XTP pyrophosphatase"/>
    <property type="match status" value="1"/>
</dbReference>
<comment type="function">
    <text evidence="10">Pyrophosphatase that catalyzes the hydrolysis of nucleoside triphosphates to their monophosphate derivatives, with a high preference for the non-canonical purine nucleotides XTP (xanthosine triphosphate), dITP (deoxyinosine triphosphate) and ITP. Seems to function as a house-cleaning enzyme that removes non-canonical purine nucleotides from the nucleotide pool, thus preventing their incorporation into DNA/RNA and avoiding chromosomal lesions.</text>
</comment>
<dbReference type="NCBIfam" id="NF011397">
    <property type="entry name" value="PRK14822.1"/>
    <property type="match status" value="1"/>
</dbReference>
<dbReference type="EC" id="3.6.1.66" evidence="10"/>
<dbReference type="InterPro" id="IPR020922">
    <property type="entry name" value="dITP/XTP_pyrophosphatase"/>
</dbReference>
<evidence type="ECO:0000256" key="10">
    <source>
        <dbReference type="HAMAP-Rule" id="MF_01405"/>
    </source>
</evidence>
<comment type="catalytic activity">
    <reaction evidence="8 10">
        <text>dITP + H2O = dIMP + diphosphate + H(+)</text>
        <dbReference type="Rhea" id="RHEA:28342"/>
        <dbReference type="ChEBI" id="CHEBI:15377"/>
        <dbReference type="ChEBI" id="CHEBI:15378"/>
        <dbReference type="ChEBI" id="CHEBI:33019"/>
        <dbReference type="ChEBI" id="CHEBI:61194"/>
        <dbReference type="ChEBI" id="CHEBI:61382"/>
        <dbReference type="EC" id="3.6.1.66"/>
    </reaction>
</comment>
<dbReference type="CDD" id="cd00515">
    <property type="entry name" value="HAM1"/>
    <property type="match status" value="1"/>
</dbReference>
<dbReference type="PANTHER" id="PTHR11067">
    <property type="entry name" value="INOSINE TRIPHOSPHATE PYROPHOSPHATASE/HAM1 PROTEIN"/>
    <property type="match status" value="1"/>
</dbReference>
<gene>
    <name evidence="12" type="ORF">DES39_0389</name>
</gene>
<evidence type="ECO:0000256" key="6">
    <source>
        <dbReference type="ARBA" id="ARBA00022842"/>
    </source>
</evidence>
<dbReference type="AlphaFoldDB" id="A0A495RI37"/>
<keyword evidence="7 10" id="KW-0546">Nucleotide metabolism</keyword>
<feature type="active site" description="Proton acceptor" evidence="10">
    <location>
        <position position="69"/>
    </location>
</feature>
<accession>A0A495RI37</accession>
<dbReference type="EMBL" id="RBWY01000001">
    <property type="protein sequence ID" value="RKS87172.1"/>
    <property type="molecule type" value="Genomic_DNA"/>
</dbReference>
<dbReference type="InterPro" id="IPR002637">
    <property type="entry name" value="RdgB/HAM1"/>
</dbReference>
<dbReference type="Proteomes" id="UP000278542">
    <property type="component" value="Unassembled WGS sequence"/>
</dbReference>
<dbReference type="InterPro" id="IPR029001">
    <property type="entry name" value="ITPase-like_fam"/>
</dbReference>
<dbReference type="RefSeq" id="WP_121144753.1">
    <property type="nucleotide sequence ID" value="NZ_RBWY01000001.1"/>
</dbReference>
<keyword evidence="4 10" id="KW-0547">Nucleotide-binding</keyword>
<feature type="binding site" evidence="10">
    <location>
        <position position="177"/>
    </location>
    <ligand>
        <name>substrate</name>
    </ligand>
</feature>
<organism evidence="12 13">
    <name type="scientific">Orbus hercynius</name>
    <dbReference type="NCBI Taxonomy" id="593135"/>
    <lineage>
        <taxon>Bacteria</taxon>
        <taxon>Pseudomonadati</taxon>
        <taxon>Pseudomonadota</taxon>
        <taxon>Gammaproteobacteria</taxon>
        <taxon>Orbales</taxon>
        <taxon>Orbaceae</taxon>
        <taxon>Orbus</taxon>
    </lineage>
</organism>
<dbReference type="GO" id="GO:0017111">
    <property type="term" value="F:ribonucleoside triphosphate phosphatase activity"/>
    <property type="evidence" value="ECO:0007669"/>
    <property type="project" value="InterPro"/>
</dbReference>
<dbReference type="HAMAP" id="MF_01405">
    <property type="entry name" value="Non_canon_purine_NTPase"/>
    <property type="match status" value="1"/>
</dbReference>
<reference evidence="12 13" key="1">
    <citation type="submission" date="2018-10" db="EMBL/GenBank/DDBJ databases">
        <title>Genomic Encyclopedia of Type Strains, Phase IV (KMG-IV): sequencing the most valuable type-strain genomes for metagenomic binning, comparative biology and taxonomic classification.</title>
        <authorList>
            <person name="Goeker M."/>
        </authorList>
    </citation>
    <scope>NUCLEOTIDE SEQUENCE [LARGE SCALE GENOMIC DNA]</scope>
    <source>
        <strain evidence="12 13">DSM 22228</strain>
    </source>
</reference>
<dbReference type="GO" id="GO:0005829">
    <property type="term" value="C:cytosol"/>
    <property type="evidence" value="ECO:0007669"/>
    <property type="project" value="TreeGrafter"/>
</dbReference>
<feature type="binding site" evidence="10">
    <location>
        <position position="69"/>
    </location>
    <ligand>
        <name>Mg(2+)</name>
        <dbReference type="ChEBI" id="CHEBI:18420"/>
    </ligand>
</feature>
<dbReference type="GO" id="GO:0036222">
    <property type="term" value="F:XTP diphosphatase activity"/>
    <property type="evidence" value="ECO:0007669"/>
    <property type="project" value="UniProtKB-UniRule"/>
</dbReference>
<dbReference type="Gene3D" id="3.90.950.10">
    <property type="match status" value="1"/>
</dbReference>
<evidence type="ECO:0000256" key="4">
    <source>
        <dbReference type="ARBA" id="ARBA00022741"/>
    </source>
</evidence>